<name>A0A2H0PWX7_9BACT</name>
<dbReference type="SUPFAM" id="SSF81923">
    <property type="entry name" value="Double Clp-N motif"/>
    <property type="match status" value="1"/>
</dbReference>
<dbReference type="FunFam" id="3.40.50.300:FF:000025">
    <property type="entry name" value="ATP-dependent Clp protease subunit"/>
    <property type="match status" value="1"/>
</dbReference>
<dbReference type="SMART" id="SM00382">
    <property type="entry name" value="AAA"/>
    <property type="match status" value="2"/>
</dbReference>
<dbReference type="PROSITE" id="PS00871">
    <property type="entry name" value="CLPAB_2"/>
    <property type="match status" value="1"/>
</dbReference>
<sequence length="873" mass="98379">MNPFNRFTHKAQEVLQRAQEIAMEKNQLEISSLHVLFAMLWQDESVIAGTLEKLGVDIEKFSALLEQKINAAPKIFTLGQPSPFGQFYISQELVQALQKAGEVMTRLKDEYVTPETLFIAIANMKTRARDALEQAGIAIADIEKTVLELRGSDRVTEEGGETKRKVLEKYTTNLTELAKRKKLDPVIGRERELRRVMEVLSRRTKNNPILIGEPGVGKTAIVEGLAQMIVAGEVPEPLKHKELLSLDIGSMVAGTKFRGEFEDRLKTALKEISAGEGKYILFIDEVHVIVGAGAAEGAIDASNLLKPALARGELHAIGATTLKEYQKYIERDPALERRFQPILVEEPSRDDAIAILRGLKEKYEIHHGVRITDAALVAAVDLSIRYITDRYLPDKAIDLMDEAGSSLRLEIESIPQEIDEVRRGMRRLEIEKEALKKESDAQSQKRSRQIEHELKNIVKKNAELSAQWEKEKQAVGKVHEIRSKIEQLRQESEQAESKGDLTRVAEIIYGLLPQAQKDLATQEKREESMRKRAKFVKEAVTEEEVGRVVSRWIGVPVSRILQSEAEKFANLEKILSSRVVGQGEAISAISRALRRSRAGLGEVDQPIGSFIFLGPTGVGKTYLVRNIAEVIFGDEKNLVRLDMSEYMEKHTVARLIGSPPGYVAHEEGGQLTEIVKHKPYSVILFDEIEKAHPDVFNILLQILDNGRLTDGKGKVVNFKNTIVVMTSNVGGEYLKKMASFGFATFDEGHYRDEKNKIMETLRSHFRPEFLNRIDEIVIFNPLTKRDIERIVQLQLEKVIERLRTRNITLEITDSAKRALAQRGYDPEFGARPLKRLIQREVLDPLSERIMQGTLKPNKKVVVSAKGEAIEIKA</sequence>
<dbReference type="FunFam" id="3.40.50.300:FF:000120">
    <property type="entry name" value="ATP-dependent chaperone ClpB"/>
    <property type="match status" value="1"/>
</dbReference>
<keyword evidence="3 8" id="KW-0547">Nucleotide-binding</keyword>
<dbReference type="InterPro" id="IPR003593">
    <property type="entry name" value="AAA+_ATPase"/>
</dbReference>
<dbReference type="InterPro" id="IPR050130">
    <property type="entry name" value="ClpA_ClpB"/>
</dbReference>
<dbReference type="Pfam" id="PF10431">
    <property type="entry name" value="ClpB_D2-small"/>
    <property type="match status" value="1"/>
</dbReference>
<dbReference type="Proteomes" id="UP000236846">
    <property type="component" value="Unassembled WGS sequence"/>
</dbReference>
<dbReference type="EMBL" id="PCXE01000018">
    <property type="protein sequence ID" value="PIR26563.1"/>
    <property type="molecule type" value="Genomic_DNA"/>
</dbReference>
<evidence type="ECO:0000256" key="3">
    <source>
        <dbReference type="ARBA" id="ARBA00022741"/>
    </source>
</evidence>
<evidence type="ECO:0000256" key="8">
    <source>
        <dbReference type="RuleBase" id="RU004432"/>
    </source>
</evidence>
<dbReference type="PANTHER" id="PTHR11638:SF18">
    <property type="entry name" value="HEAT SHOCK PROTEIN 104"/>
    <property type="match status" value="1"/>
</dbReference>
<dbReference type="CDD" id="cd00009">
    <property type="entry name" value="AAA"/>
    <property type="match status" value="1"/>
</dbReference>
<dbReference type="Pfam" id="PF17871">
    <property type="entry name" value="AAA_lid_9"/>
    <property type="match status" value="1"/>
</dbReference>
<comment type="similarity">
    <text evidence="1 8">Belongs to the ClpA/ClpB family.</text>
</comment>
<dbReference type="Gene3D" id="1.10.1780.10">
    <property type="entry name" value="Clp, N-terminal domain"/>
    <property type="match status" value="1"/>
</dbReference>
<dbReference type="InterPro" id="IPR018368">
    <property type="entry name" value="ClpA/B_CS1"/>
</dbReference>
<dbReference type="InterPro" id="IPR001270">
    <property type="entry name" value="ClpA/B"/>
</dbReference>
<dbReference type="InterPro" id="IPR004176">
    <property type="entry name" value="Clp_R_N"/>
</dbReference>
<evidence type="ECO:0000256" key="7">
    <source>
        <dbReference type="PROSITE-ProRule" id="PRU01251"/>
    </source>
</evidence>
<dbReference type="AlphaFoldDB" id="A0A2H0PWX7"/>
<keyword evidence="4 8" id="KW-0067">ATP-binding</keyword>
<dbReference type="InterPro" id="IPR019489">
    <property type="entry name" value="Clp_ATPase_C"/>
</dbReference>
<dbReference type="InterPro" id="IPR041546">
    <property type="entry name" value="ClpA/ClpB_AAA_lid"/>
</dbReference>
<evidence type="ECO:0000256" key="1">
    <source>
        <dbReference type="ARBA" id="ARBA00008675"/>
    </source>
</evidence>
<keyword evidence="5 8" id="KW-0143">Chaperone</keyword>
<dbReference type="Pfam" id="PF02861">
    <property type="entry name" value="Clp_N"/>
    <property type="match status" value="1"/>
</dbReference>
<evidence type="ECO:0000256" key="9">
    <source>
        <dbReference type="SAM" id="Coils"/>
    </source>
</evidence>
<evidence type="ECO:0000256" key="2">
    <source>
        <dbReference type="ARBA" id="ARBA00022737"/>
    </source>
</evidence>
<feature type="coiled-coil region" evidence="9">
    <location>
        <begin position="418"/>
        <end position="498"/>
    </location>
</feature>
<dbReference type="Pfam" id="PF00004">
    <property type="entry name" value="AAA"/>
    <property type="match status" value="1"/>
</dbReference>
<dbReference type="SUPFAM" id="SSF52540">
    <property type="entry name" value="P-loop containing nucleoside triphosphate hydrolases"/>
    <property type="match status" value="2"/>
</dbReference>
<evidence type="ECO:0000256" key="6">
    <source>
        <dbReference type="ARBA" id="ARBA00026057"/>
    </source>
</evidence>
<dbReference type="Pfam" id="PF07724">
    <property type="entry name" value="AAA_2"/>
    <property type="match status" value="1"/>
</dbReference>
<keyword evidence="2 7" id="KW-0677">Repeat</keyword>
<evidence type="ECO:0000259" key="10">
    <source>
        <dbReference type="PROSITE" id="PS51903"/>
    </source>
</evidence>
<dbReference type="CDD" id="cd19499">
    <property type="entry name" value="RecA-like_ClpB_Hsp104-like"/>
    <property type="match status" value="1"/>
</dbReference>
<dbReference type="InterPro" id="IPR027417">
    <property type="entry name" value="P-loop_NTPase"/>
</dbReference>
<dbReference type="GO" id="GO:0034605">
    <property type="term" value="P:cellular response to heat"/>
    <property type="evidence" value="ECO:0007669"/>
    <property type="project" value="TreeGrafter"/>
</dbReference>
<dbReference type="InterPro" id="IPR028299">
    <property type="entry name" value="ClpA/B_CS2"/>
</dbReference>
<dbReference type="PROSITE" id="PS51903">
    <property type="entry name" value="CLP_R"/>
    <property type="match status" value="1"/>
</dbReference>
<dbReference type="InterPro" id="IPR036628">
    <property type="entry name" value="Clp_N_dom_sf"/>
</dbReference>
<dbReference type="PROSITE" id="PS00870">
    <property type="entry name" value="CLPAB_1"/>
    <property type="match status" value="1"/>
</dbReference>
<dbReference type="GO" id="GO:0005524">
    <property type="term" value="F:ATP binding"/>
    <property type="evidence" value="ECO:0007669"/>
    <property type="project" value="UniProtKB-KW"/>
</dbReference>
<comment type="subunit">
    <text evidence="6">Homohexamer. The oligomerization is ATP-dependent.</text>
</comment>
<evidence type="ECO:0000256" key="5">
    <source>
        <dbReference type="ARBA" id="ARBA00023186"/>
    </source>
</evidence>
<gene>
    <name evidence="11" type="ORF">COV41_01175</name>
</gene>
<keyword evidence="9" id="KW-0175">Coiled coil</keyword>
<dbReference type="InterPro" id="IPR003959">
    <property type="entry name" value="ATPase_AAA_core"/>
</dbReference>
<protein>
    <submittedName>
        <fullName evidence="11">Type VI secretion system ATPase TssH</fullName>
    </submittedName>
</protein>
<dbReference type="GO" id="GO:0005737">
    <property type="term" value="C:cytoplasm"/>
    <property type="evidence" value="ECO:0007669"/>
    <property type="project" value="TreeGrafter"/>
</dbReference>
<feature type="domain" description="Clp R" evidence="10">
    <location>
        <begin position="4"/>
        <end position="152"/>
    </location>
</feature>
<organism evidence="11 12">
    <name type="scientific">Candidatus Brennerbacteria bacterium CG11_big_fil_rev_8_21_14_0_20_43_10</name>
    <dbReference type="NCBI Taxonomy" id="1974523"/>
    <lineage>
        <taxon>Bacteria</taxon>
        <taxon>Candidatus Brenneribacteriota</taxon>
    </lineage>
</organism>
<evidence type="ECO:0000313" key="12">
    <source>
        <dbReference type="Proteomes" id="UP000236846"/>
    </source>
</evidence>
<dbReference type="SMART" id="SM01086">
    <property type="entry name" value="ClpB_D2-small"/>
    <property type="match status" value="1"/>
</dbReference>
<dbReference type="FunFam" id="3.40.50.300:FF:000010">
    <property type="entry name" value="Chaperone clpB 1, putative"/>
    <property type="match status" value="1"/>
</dbReference>
<evidence type="ECO:0000313" key="11">
    <source>
        <dbReference type="EMBL" id="PIR26563.1"/>
    </source>
</evidence>
<dbReference type="FunFam" id="1.10.8.60:FF:000017">
    <property type="entry name" value="ATP-dependent chaperone ClpB"/>
    <property type="match status" value="1"/>
</dbReference>
<evidence type="ECO:0000256" key="4">
    <source>
        <dbReference type="ARBA" id="ARBA00022840"/>
    </source>
</evidence>
<comment type="caution">
    <text evidence="11">The sequence shown here is derived from an EMBL/GenBank/DDBJ whole genome shotgun (WGS) entry which is preliminary data.</text>
</comment>
<accession>A0A2H0PWX7</accession>
<dbReference type="GO" id="GO:0016887">
    <property type="term" value="F:ATP hydrolysis activity"/>
    <property type="evidence" value="ECO:0007669"/>
    <property type="project" value="InterPro"/>
</dbReference>
<dbReference type="PANTHER" id="PTHR11638">
    <property type="entry name" value="ATP-DEPENDENT CLP PROTEASE"/>
    <property type="match status" value="1"/>
</dbReference>
<reference evidence="11 12" key="1">
    <citation type="submission" date="2017-09" db="EMBL/GenBank/DDBJ databases">
        <title>Depth-based differentiation of microbial function through sediment-hosted aquifers and enrichment of novel symbionts in the deep terrestrial subsurface.</title>
        <authorList>
            <person name="Probst A.J."/>
            <person name="Ladd B."/>
            <person name="Jarett J.K."/>
            <person name="Geller-Mcgrath D.E."/>
            <person name="Sieber C.M."/>
            <person name="Emerson J.B."/>
            <person name="Anantharaman K."/>
            <person name="Thomas B.C."/>
            <person name="Malmstrom R."/>
            <person name="Stieglmeier M."/>
            <person name="Klingl A."/>
            <person name="Woyke T."/>
            <person name="Ryan C.M."/>
            <person name="Banfield J.F."/>
        </authorList>
    </citation>
    <scope>NUCLEOTIDE SEQUENCE [LARGE SCALE GENOMIC DNA]</scope>
    <source>
        <strain evidence="11">CG11_big_fil_rev_8_21_14_0_20_43_10</strain>
    </source>
</reference>
<dbReference type="Gene3D" id="1.10.8.60">
    <property type="match status" value="1"/>
</dbReference>
<dbReference type="Gene3D" id="3.40.50.300">
    <property type="entry name" value="P-loop containing nucleotide triphosphate hydrolases"/>
    <property type="match status" value="3"/>
</dbReference>
<dbReference type="PRINTS" id="PR00300">
    <property type="entry name" value="CLPPROTEASEA"/>
</dbReference>
<proteinExistence type="inferred from homology"/>